<sequence>MFWEGSVDTLIEFLQILIVSTLKFTLYHGIEKFNFLDVSIQKTGTRLETDLYKKDTDRNNLLHNTSFHPQVLLKSLPMTQFKRVKRIVSSEQQCELHLKEMSEWFVERGYSRCKLNENLTAIQRKTPIQ</sequence>
<evidence type="ECO:0000313" key="3">
    <source>
        <dbReference type="Proteomes" id="UP000694892"/>
    </source>
</evidence>
<dbReference type="PANTHER" id="PTHR21301:SF12">
    <property type="match status" value="1"/>
</dbReference>
<organism evidence="2 3">
    <name type="scientific">Xenopus laevis</name>
    <name type="common">African clawed frog</name>
    <dbReference type="NCBI Taxonomy" id="8355"/>
    <lineage>
        <taxon>Eukaryota</taxon>
        <taxon>Metazoa</taxon>
        <taxon>Chordata</taxon>
        <taxon>Craniata</taxon>
        <taxon>Vertebrata</taxon>
        <taxon>Euteleostomi</taxon>
        <taxon>Amphibia</taxon>
        <taxon>Batrachia</taxon>
        <taxon>Anura</taxon>
        <taxon>Pipoidea</taxon>
        <taxon>Pipidae</taxon>
        <taxon>Xenopodinae</taxon>
        <taxon>Xenopus</taxon>
        <taxon>Xenopus</taxon>
    </lineage>
</organism>
<dbReference type="Proteomes" id="UP000694892">
    <property type="component" value="Chromosome 6L"/>
</dbReference>
<protein>
    <recommendedName>
        <fullName evidence="1">Helix-turn-helix domain-containing protein</fullName>
    </recommendedName>
</protein>
<accession>A0A974CMX9</accession>
<dbReference type="EMBL" id="CM004476">
    <property type="protein sequence ID" value="OCT76177.1"/>
    <property type="molecule type" value="Genomic_DNA"/>
</dbReference>
<dbReference type="Pfam" id="PF26215">
    <property type="entry name" value="HTH_animal"/>
    <property type="match status" value="1"/>
</dbReference>
<feature type="domain" description="Helix-turn-helix" evidence="1">
    <location>
        <begin position="61"/>
        <end position="112"/>
    </location>
</feature>
<dbReference type="AlphaFoldDB" id="A0A974CMX9"/>
<evidence type="ECO:0000259" key="1">
    <source>
        <dbReference type="Pfam" id="PF26215"/>
    </source>
</evidence>
<proteinExistence type="predicted"/>
<reference evidence="3" key="1">
    <citation type="journal article" date="2016" name="Nature">
        <title>Genome evolution in the allotetraploid frog Xenopus laevis.</title>
        <authorList>
            <person name="Session A.M."/>
            <person name="Uno Y."/>
            <person name="Kwon T."/>
            <person name="Chapman J.A."/>
            <person name="Toyoda A."/>
            <person name="Takahashi S."/>
            <person name="Fukui A."/>
            <person name="Hikosaka A."/>
            <person name="Suzuki A."/>
            <person name="Kondo M."/>
            <person name="van Heeringen S.J."/>
            <person name="Quigley I."/>
            <person name="Heinz S."/>
            <person name="Ogino H."/>
            <person name="Ochi H."/>
            <person name="Hellsten U."/>
            <person name="Lyons J.B."/>
            <person name="Simakov O."/>
            <person name="Putnam N."/>
            <person name="Stites J."/>
            <person name="Kuroki Y."/>
            <person name="Tanaka T."/>
            <person name="Michiue T."/>
            <person name="Watanabe M."/>
            <person name="Bogdanovic O."/>
            <person name="Lister R."/>
            <person name="Georgiou G."/>
            <person name="Paranjpe S.S."/>
            <person name="van Kruijsbergen I."/>
            <person name="Shu S."/>
            <person name="Carlson J."/>
            <person name="Kinoshita T."/>
            <person name="Ohta Y."/>
            <person name="Mawaribuchi S."/>
            <person name="Jenkins J."/>
            <person name="Grimwood J."/>
            <person name="Schmutz J."/>
            <person name="Mitros T."/>
            <person name="Mozaffari S.V."/>
            <person name="Suzuki Y."/>
            <person name="Haramoto Y."/>
            <person name="Yamamoto T.S."/>
            <person name="Takagi C."/>
            <person name="Heald R."/>
            <person name="Miller K."/>
            <person name="Haudenschild C."/>
            <person name="Kitzman J."/>
            <person name="Nakayama T."/>
            <person name="Izutsu Y."/>
            <person name="Robert J."/>
            <person name="Fortriede J."/>
            <person name="Burns K."/>
            <person name="Lotay V."/>
            <person name="Karimi K."/>
            <person name="Yasuoka Y."/>
            <person name="Dichmann D.S."/>
            <person name="Flajnik M.F."/>
            <person name="Houston D.W."/>
            <person name="Shendure J."/>
            <person name="DuPasquier L."/>
            <person name="Vize P.D."/>
            <person name="Zorn A.M."/>
            <person name="Ito M."/>
            <person name="Marcotte E.M."/>
            <person name="Wallingford J.B."/>
            <person name="Ito Y."/>
            <person name="Asashima M."/>
            <person name="Ueno N."/>
            <person name="Matsuda Y."/>
            <person name="Veenstra G.J."/>
            <person name="Fujiyama A."/>
            <person name="Harland R.M."/>
            <person name="Taira M."/>
            <person name="Rokhsar D.S."/>
        </authorList>
    </citation>
    <scope>NUCLEOTIDE SEQUENCE [LARGE SCALE GENOMIC DNA]</scope>
    <source>
        <strain evidence="3">J</strain>
    </source>
</reference>
<dbReference type="PANTHER" id="PTHR21301">
    <property type="entry name" value="REVERSE TRANSCRIPTASE"/>
    <property type="match status" value="1"/>
</dbReference>
<dbReference type="InterPro" id="IPR058912">
    <property type="entry name" value="HTH_animal"/>
</dbReference>
<evidence type="ECO:0000313" key="2">
    <source>
        <dbReference type="EMBL" id="OCT76177.1"/>
    </source>
</evidence>
<gene>
    <name evidence="2" type="ORF">XELAEV_18031369mg</name>
</gene>
<name>A0A974CMX9_XENLA</name>